<name>A0AAD2Q1A8_9AGAR</name>
<feature type="compositionally biased region" description="Low complexity" evidence="6">
    <location>
        <begin position="697"/>
        <end position="719"/>
    </location>
</feature>
<evidence type="ECO:0000256" key="5">
    <source>
        <dbReference type="ARBA" id="ARBA00023136"/>
    </source>
</evidence>
<reference evidence="9" key="1">
    <citation type="submission" date="2023-11" db="EMBL/GenBank/DDBJ databases">
        <authorList>
            <person name="De Vega J J."/>
            <person name="De Vega J J."/>
        </authorList>
    </citation>
    <scope>NUCLEOTIDE SEQUENCE</scope>
</reference>
<feature type="transmembrane region" description="Helical" evidence="7">
    <location>
        <begin position="211"/>
        <end position="230"/>
    </location>
</feature>
<feature type="compositionally biased region" description="Basic and acidic residues" evidence="6">
    <location>
        <begin position="531"/>
        <end position="543"/>
    </location>
</feature>
<feature type="transmembrane region" description="Helical" evidence="7">
    <location>
        <begin position="182"/>
        <end position="205"/>
    </location>
</feature>
<evidence type="ECO:0000256" key="3">
    <source>
        <dbReference type="ARBA" id="ARBA00022692"/>
    </source>
</evidence>
<protein>
    <recommendedName>
        <fullName evidence="8">Major facilitator superfamily (MFS) profile domain-containing protein</fullName>
    </recommendedName>
</protein>
<sequence length="1087" mass="118867">MSTAEKSVEAGATPAIEESNTLAEAETSLPAPTDAPGKAPVGLKWRCSPGFITLVVGFGVATDLFVYSSIIPVIPFQLERLGYSTGVASELTGWLLFVFSGGLAAFTIPIAWVSERYGLRKSPLIVAMLVLIGSQIMFMEAPIYAVMCIARVLQGFASTMVWVVGMALLCDNVPPDSMGKYIGMAMSGMSAGTLAGPPIGGAIYTRFGFRGPFIFGMGVAVLDLIGRILVIERKEALRWGYDPLAVQETADEEKQGEPTATPDSGPVTAPSLLQVITRLFKSSRAAVIMVICVLYGIIYAAMEPTLPLHLQDIWGLNSSKVGLIYLGSAVPSLLSSPLAGWLSDRQGVEWICALCLSLGFVWYLVLIVQKSLALFIVAYVLESFFVGGTLSPVMTDLANISRSIEGVGFAHVYGAFNIMFSAGSTVGPVLGGQIYAHSRHGWMITILVGAGIFLVCILLSAMYMGEDPLFQRLKHTFSPPPTLPCLYFPMADETHSSAAPPTTNEEDSHTSYPSPISTAGSSHTRPTSRQSTEELIRQEREDSQNSLRAASAVLQAAYRRIRQVRRSLVEFTDPAESPNEGIGPGHSALVLTTSPIDDGSEDDALDFETMRANLAEMNRQTQEYLDRFQASTTTPEHPPVLSGLRNVQLPTPAASIDDGAPHPGRRRSFLETQIARRRQLHHSDDPNTILGRRVAAREAAGTSSSSSSSSSVRAAVEGSPHAEQVLRAVEMERELLHLRSNGAHLQRRTDPGQRTLGRLETFATARADAIRVARSSLDMEMARLRQHQHQQQQQLSAAPLSPRSTNMTRRWRASRSSDSRQSSTNSSQSLASLPHRERLSLLSNFSSIQNLQTPTSAHAPGPLLFEEPESYSRRLSRDFLESPVGTDRRFSVLGTSQLNEEESIRDSLWEELDEVNASWESTIWDTLPRDGGTRPRPAPNPSPVPGRHRGWARLDANGDLIPSDEEEEYERIRLEARMESLRQARASTATAVMAEAGRQAQSALLLPPRVIRTSISPVDQPERDHPRVHLNSREQRPDWSEVEGQYGSAVPYRVNPLPAPLEDMVTLKSKSTSRPMRFSREAMLACH</sequence>
<keyword evidence="10" id="KW-1185">Reference proteome</keyword>
<comment type="subcellular location">
    <subcellularLocation>
        <location evidence="1">Membrane</location>
        <topology evidence="1">Multi-pass membrane protein</topology>
    </subcellularLocation>
</comment>
<evidence type="ECO:0000256" key="2">
    <source>
        <dbReference type="ARBA" id="ARBA00022448"/>
    </source>
</evidence>
<dbReference type="Pfam" id="PF07690">
    <property type="entry name" value="MFS_1"/>
    <property type="match status" value="1"/>
</dbReference>
<accession>A0AAD2Q1A8</accession>
<dbReference type="GO" id="GO:0016020">
    <property type="term" value="C:membrane"/>
    <property type="evidence" value="ECO:0007669"/>
    <property type="project" value="UniProtKB-SubCell"/>
</dbReference>
<feature type="transmembrane region" description="Helical" evidence="7">
    <location>
        <begin position="152"/>
        <end position="170"/>
    </location>
</feature>
<feature type="compositionally biased region" description="Low complexity" evidence="6">
    <location>
        <begin position="814"/>
        <end position="833"/>
    </location>
</feature>
<feature type="region of interest" description="Disordered" evidence="6">
    <location>
        <begin position="695"/>
        <end position="719"/>
    </location>
</feature>
<feature type="region of interest" description="Disordered" evidence="6">
    <location>
        <begin position="925"/>
        <end position="951"/>
    </location>
</feature>
<feature type="compositionally biased region" description="Basic and acidic residues" evidence="6">
    <location>
        <begin position="1020"/>
        <end position="1039"/>
    </location>
</feature>
<feature type="transmembrane region" description="Helical" evidence="7">
    <location>
        <begin position="442"/>
        <end position="464"/>
    </location>
</feature>
<evidence type="ECO:0000256" key="7">
    <source>
        <dbReference type="SAM" id="Phobius"/>
    </source>
</evidence>
<feature type="compositionally biased region" description="Polar residues" evidence="6">
    <location>
        <begin position="510"/>
        <end position="530"/>
    </location>
</feature>
<keyword evidence="4 7" id="KW-1133">Transmembrane helix</keyword>
<gene>
    <name evidence="9" type="ORF">MYCIT1_LOCUS5702</name>
</gene>
<evidence type="ECO:0000313" key="9">
    <source>
        <dbReference type="EMBL" id="CAK5265031.1"/>
    </source>
</evidence>
<organism evidence="9 10">
    <name type="scientific">Mycena citricolor</name>
    <dbReference type="NCBI Taxonomy" id="2018698"/>
    <lineage>
        <taxon>Eukaryota</taxon>
        <taxon>Fungi</taxon>
        <taxon>Dikarya</taxon>
        <taxon>Basidiomycota</taxon>
        <taxon>Agaricomycotina</taxon>
        <taxon>Agaricomycetes</taxon>
        <taxon>Agaricomycetidae</taxon>
        <taxon>Agaricales</taxon>
        <taxon>Marasmiineae</taxon>
        <taxon>Mycenaceae</taxon>
        <taxon>Mycena</taxon>
    </lineage>
</organism>
<dbReference type="PANTHER" id="PTHR23506:SF23">
    <property type="entry name" value="GH10249P"/>
    <property type="match status" value="1"/>
</dbReference>
<dbReference type="AlphaFoldDB" id="A0AAD2Q1A8"/>
<feature type="transmembrane region" description="Helical" evidence="7">
    <location>
        <begin position="94"/>
        <end position="112"/>
    </location>
</feature>
<evidence type="ECO:0000313" key="10">
    <source>
        <dbReference type="Proteomes" id="UP001295794"/>
    </source>
</evidence>
<dbReference type="EMBL" id="CAVNYO010000079">
    <property type="protein sequence ID" value="CAK5265031.1"/>
    <property type="molecule type" value="Genomic_DNA"/>
</dbReference>
<feature type="domain" description="Major facilitator superfamily (MFS) profile" evidence="8">
    <location>
        <begin position="52"/>
        <end position="468"/>
    </location>
</feature>
<dbReference type="InterPro" id="IPR050930">
    <property type="entry name" value="MFS_Vesicular_Transporter"/>
</dbReference>
<evidence type="ECO:0000256" key="1">
    <source>
        <dbReference type="ARBA" id="ARBA00004141"/>
    </source>
</evidence>
<feature type="region of interest" description="Disordered" evidence="6">
    <location>
        <begin position="783"/>
        <end position="833"/>
    </location>
</feature>
<evidence type="ECO:0000259" key="8">
    <source>
        <dbReference type="PROSITE" id="PS50850"/>
    </source>
</evidence>
<feature type="transmembrane region" description="Helical" evidence="7">
    <location>
        <begin position="285"/>
        <end position="302"/>
    </location>
</feature>
<dbReference type="PANTHER" id="PTHR23506">
    <property type="entry name" value="GH10249P"/>
    <property type="match status" value="1"/>
</dbReference>
<dbReference type="InterPro" id="IPR020846">
    <property type="entry name" value="MFS_dom"/>
</dbReference>
<comment type="caution">
    <text evidence="9">The sequence shown here is derived from an EMBL/GenBank/DDBJ whole genome shotgun (WGS) entry which is preliminary data.</text>
</comment>
<feature type="region of interest" description="Disordered" evidence="6">
    <location>
        <begin position="494"/>
        <end position="547"/>
    </location>
</feature>
<keyword evidence="2" id="KW-0813">Transport</keyword>
<dbReference type="PROSITE" id="PS50850">
    <property type="entry name" value="MFS"/>
    <property type="match status" value="1"/>
</dbReference>
<feature type="transmembrane region" description="Helical" evidence="7">
    <location>
        <begin position="372"/>
        <end position="394"/>
    </location>
</feature>
<feature type="transmembrane region" description="Helical" evidence="7">
    <location>
        <begin position="51"/>
        <end position="74"/>
    </location>
</feature>
<feature type="transmembrane region" description="Helical" evidence="7">
    <location>
        <begin position="348"/>
        <end position="366"/>
    </location>
</feature>
<keyword evidence="3 7" id="KW-0812">Transmembrane</keyword>
<keyword evidence="5 7" id="KW-0472">Membrane</keyword>
<dbReference type="InterPro" id="IPR011701">
    <property type="entry name" value="MFS"/>
</dbReference>
<dbReference type="CDD" id="cd17325">
    <property type="entry name" value="MFS_MdtG_SLC18_like"/>
    <property type="match status" value="1"/>
</dbReference>
<feature type="region of interest" description="Disordered" evidence="6">
    <location>
        <begin position="1016"/>
        <end position="1043"/>
    </location>
</feature>
<dbReference type="InterPro" id="IPR036259">
    <property type="entry name" value="MFS_trans_sf"/>
</dbReference>
<dbReference type="Gene3D" id="1.20.1250.20">
    <property type="entry name" value="MFS general substrate transporter like domains"/>
    <property type="match status" value="2"/>
</dbReference>
<evidence type="ECO:0000256" key="6">
    <source>
        <dbReference type="SAM" id="MobiDB-lite"/>
    </source>
</evidence>
<dbReference type="GO" id="GO:0022857">
    <property type="term" value="F:transmembrane transporter activity"/>
    <property type="evidence" value="ECO:0007669"/>
    <property type="project" value="InterPro"/>
</dbReference>
<dbReference type="SUPFAM" id="SSF103473">
    <property type="entry name" value="MFS general substrate transporter"/>
    <property type="match status" value="1"/>
</dbReference>
<feature type="transmembrane region" description="Helical" evidence="7">
    <location>
        <begin position="406"/>
        <end position="430"/>
    </location>
</feature>
<evidence type="ECO:0000256" key="4">
    <source>
        <dbReference type="ARBA" id="ARBA00022989"/>
    </source>
</evidence>
<feature type="transmembrane region" description="Helical" evidence="7">
    <location>
        <begin position="124"/>
        <end position="146"/>
    </location>
</feature>
<proteinExistence type="predicted"/>
<dbReference type="Proteomes" id="UP001295794">
    <property type="component" value="Unassembled WGS sequence"/>
</dbReference>